<accession>A0A0L0CRE2</accession>
<keyword evidence="2" id="KW-1185">Reference proteome</keyword>
<dbReference type="AlphaFoldDB" id="A0A0L0CRE2"/>
<reference evidence="1 2" key="1">
    <citation type="journal article" date="2015" name="Nat. Commun.">
        <title>Lucilia cuprina genome unlocks parasitic fly biology to underpin future interventions.</title>
        <authorList>
            <person name="Anstead C.A."/>
            <person name="Korhonen P.K."/>
            <person name="Young N.D."/>
            <person name="Hall R.S."/>
            <person name="Jex A.R."/>
            <person name="Murali S.C."/>
            <person name="Hughes D.S."/>
            <person name="Lee S.F."/>
            <person name="Perry T."/>
            <person name="Stroehlein A.J."/>
            <person name="Ansell B.R."/>
            <person name="Breugelmans B."/>
            <person name="Hofmann A."/>
            <person name="Qu J."/>
            <person name="Dugan S."/>
            <person name="Lee S.L."/>
            <person name="Chao H."/>
            <person name="Dinh H."/>
            <person name="Han Y."/>
            <person name="Doddapaneni H.V."/>
            <person name="Worley K.C."/>
            <person name="Muzny D.M."/>
            <person name="Ioannidis P."/>
            <person name="Waterhouse R.M."/>
            <person name="Zdobnov E.M."/>
            <person name="James P.J."/>
            <person name="Bagnall N.H."/>
            <person name="Kotze A.C."/>
            <person name="Gibbs R.A."/>
            <person name="Richards S."/>
            <person name="Batterham P."/>
            <person name="Gasser R.B."/>
        </authorList>
    </citation>
    <scope>NUCLEOTIDE SEQUENCE [LARGE SCALE GENOMIC DNA]</scope>
    <source>
        <strain evidence="1 2">LS</strain>
        <tissue evidence="1">Full body</tissue>
    </source>
</reference>
<evidence type="ECO:0000313" key="2">
    <source>
        <dbReference type="Proteomes" id="UP000037069"/>
    </source>
</evidence>
<dbReference type="EMBL" id="JRES01000015">
    <property type="protein sequence ID" value="KNC34878.1"/>
    <property type="molecule type" value="Genomic_DNA"/>
</dbReference>
<sequence length="296" mass="33491">MVLNGRMKEFANYAIHIIMKKSGYHSVRWEKDETREYTRNFDFYTLFGLEKISSMYILNTRTGKTMQSKDITDISDSDSTITCTIKSKELGTLIDIFEDINKANSETTVLSIVGKVPLALMIENIAIESKSNFDDLTTPEAAAKEIDNAEVILKFNDNQNTTNANYTRNDLSCAAYRQYDQHGRLPAFESIIPLFANLSLCTDGGAGSHNLSSWISLSINFMSSLNMAMFGCTIYSFKDHSQPVIYLKLVIICLYSIPTLVCYVDLCIQKYLSLDFLLICLLYSKKNQELKSPSSY</sequence>
<gene>
    <name evidence="1" type="ORF">FF38_04452</name>
</gene>
<proteinExistence type="predicted"/>
<dbReference type="Proteomes" id="UP000037069">
    <property type="component" value="Unassembled WGS sequence"/>
</dbReference>
<organism evidence="1 2">
    <name type="scientific">Lucilia cuprina</name>
    <name type="common">Green bottle fly</name>
    <name type="synonym">Australian sheep blowfly</name>
    <dbReference type="NCBI Taxonomy" id="7375"/>
    <lineage>
        <taxon>Eukaryota</taxon>
        <taxon>Metazoa</taxon>
        <taxon>Ecdysozoa</taxon>
        <taxon>Arthropoda</taxon>
        <taxon>Hexapoda</taxon>
        <taxon>Insecta</taxon>
        <taxon>Pterygota</taxon>
        <taxon>Neoptera</taxon>
        <taxon>Endopterygota</taxon>
        <taxon>Diptera</taxon>
        <taxon>Brachycera</taxon>
        <taxon>Muscomorpha</taxon>
        <taxon>Oestroidea</taxon>
        <taxon>Calliphoridae</taxon>
        <taxon>Luciliinae</taxon>
        <taxon>Lucilia</taxon>
    </lineage>
</organism>
<evidence type="ECO:0000313" key="1">
    <source>
        <dbReference type="EMBL" id="KNC34878.1"/>
    </source>
</evidence>
<name>A0A0L0CRE2_LUCCU</name>
<comment type="caution">
    <text evidence="1">The sequence shown here is derived from an EMBL/GenBank/DDBJ whole genome shotgun (WGS) entry which is preliminary data.</text>
</comment>
<protein>
    <submittedName>
        <fullName evidence="1">Uncharacterized protein</fullName>
    </submittedName>
</protein>